<gene>
    <name evidence="2" type="ORF">DVH24_028949</name>
</gene>
<comment type="caution">
    <text evidence="2">The sequence shown here is derived from an EMBL/GenBank/DDBJ whole genome shotgun (WGS) entry which is preliminary data.</text>
</comment>
<organism evidence="2 3">
    <name type="scientific">Malus domestica</name>
    <name type="common">Apple</name>
    <name type="synonym">Pyrus malus</name>
    <dbReference type="NCBI Taxonomy" id="3750"/>
    <lineage>
        <taxon>Eukaryota</taxon>
        <taxon>Viridiplantae</taxon>
        <taxon>Streptophyta</taxon>
        <taxon>Embryophyta</taxon>
        <taxon>Tracheophyta</taxon>
        <taxon>Spermatophyta</taxon>
        <taxon>Magnoliopsida</taxon>
        <taxon>eudicotyledons</taxon>
        <taxon>Gunneridae</taxon>
        <taxon>Pentapetalae</taxon>
        <taxon>rosids</taxon>
        <taxon>fabids</taxon>
        <taxon>Rosales</taxon>
        <taxon>Rosaceae</taxon>
        <taxon>Amygdaloideae</taxon>
        <taxon>Maleae</taxon>
        <taxon>Malus</taxon>
    </lineage>
</organism>
<feature type="region of interest" description="Disordered" evidence="1">
    <location>
        <begin position="1"/>
        <end position="23"/>
    </location>
</feature>
<sequence length="144" mass="15947">MASTASFSPSPQAQTYSSTWPKPSKLSHKFLFSSASNLLFFKPSLSSSTPFPLSLKPPSDLVHTHLVRDSVQDNFVENSMNLQLPIREFHLITPQDSPPRIFIQDPPWIAALFLKGMYKRANQELKLESKEIGGGSKICSGGGR</sequence>
<dbReference type="Proteomes" id="UP000290289">
    <property type="component" value="Chromosome 15"/>
</dbReference>
<keyword evidence="3" id="KW-1185">Reference proteome</keyword>
<dbReference type="STRING" id="3750.A0A498HRQ5"/>
<dbReference type="EMBL" id="RDQH01000341">
    <property type="protein sequence ID" value="RXH74228.1"/>
    <property type="molecule type" value="Genomic_DNA"/>
</dbReference>
<proteinExistence type="predicted"/>
<evidence type="ECO:0000256" key="1">
    <source>
        <dbReference type="SAM" id="MobiDB-lite"/>
    </source>
</evidence>
<protein>
    <submittedName>
        <fullName evidence="2">Uncharacterized protein</fullName>
    </submittedName>
</protein>
<name>A0A498HRQ5_MALDO</name>
<accession>A0A498HRQ5</accession>
<evidence type="ECO:0000313" key="2">
    <source>
        <dbReference type="EMBL" id="RXH74228.1"/>
    </source>
</evidence>
<dbReference type="AlphaFoldDB" id="A0A498HRQ5"/>
<reference evidence="2 3" key="1">
    <citation type="submission" date="2018-10" db="EMBL/GenBank/DDBJ databases">
        <title>A high-quality apple genome assembly.</title>
        <authorList>
            <person name="Hu J."/>
        </authorList>
    </citation>
    <scope>NUCLEOTIDE SEQUENCE [LARGE SCALE GENOMIC DNA]</scope>
    <source>
        <strain evidence="3">cv. HFTH1</strain>
        <tissue evidence="2">Young leaf</tissue>
    </source>
</reference>
<evidence type="ECO:0000313" key="3">
    <source>
        <dbReference type="Proteomes" id="UP000290289"/>
    </source>
</evidence>
<feature type="compositionally biased region" description="Polar residues" evidence="1">
    <location>
        <begin position="1"/>
        <end position="21"/>
    </location>
</feature>